<dbReference type="GO" id="GO:0005096">
    <property type="term" value="F:GTPase activator activity"/>
    <property type="evidence" value="ECO:0007669"/>
    <property type="project" value="InterPro"/>
</dbReference>
<feature type="region of interest" description="Disordered" evidence="2">
    <location>
        <begin position="1153"/>
        <end position="1196"/>
    </location>
</feature>
<evidence type="ECO:0000259" key="3">
    <source>
        <dbReference type="Pfam" id="PF25767"/>
    </source>
</evidence>
<dbReference type="InterPro" id="IPR016024">
    <property type="entry name" value="ARM-type_fold"/>
</dbReference>
<organism evidence="4 5">
    <name type="scientific">Theileria orientalis</name>
    <dbReference type="NCBI Taxonomy" id="68886"/>
    <lineage>
        <taxon>Eukaryota</taxon>
        <taxon>Sar</taxon>
        <taxon>Alveolata</taxon>
        <taxon>Apicomplexa</taxon>
        <taxon>Aconoidasida</taxon>
        <taxon>Piroplasmida</taxon>
        <taxon>Theileriidae</taxon>
        <taxon>Theileria</taxon>
    </lineage>
</organism>
<protein>
    <submittedName>
        <fullName evidence="4">Beta-tubulin cofactor D</fullName>
    </submittedName>
</protein>
<feature type="compositionally biased region" description="Basic and acidic residues" evidence="2">
    <location>
        <begin position="1158"/>
        <end position="1169"/>
    </location>
</feature>
<dbReference type="EMBL" id="CP056067">
    <property type="protein sequence ID" value="UKJ90012.2"/>
    <property type="molecule type" value="Genomic_DNA"/>
</dbReference>
<feature type="repeat" description="HEAT" evidence="1">
    <location>
        <begin position="410"/>
        <end position="447"/>
    </location>
</feature>
<feature type="domain" description="Tubulin-folding cofactor D ARM repeats" evidence="3">
    <location>
        <begin position="486"/>
        <end position="615"/>
    </location>
</feature>
<feature type="domain" description="Tubulin-folding cofactor D ARM repeats" evidence="3">
    <location>
        <begin position="341"/>
        <end position="460"/>
    </location>
</feature>
<feature type="compositionally biased region" description="Acidic residues" evidence="2">
    <location>
        <begin position="1187"/>
        <end position="1196"/>
    </location>
</feature>
<dbReference type="GO" id="GO:0007023">
    <property type="term" value="P:post-chaperonin tubulin folding pathway"/>
    <property type="evidence" value="ECO:0007669"/>
    <property type="project" value="InterPro"/>
</dbReference>
<feature type="region of interest" description="Disordered" evidence="2">
    <location>
        <begin position="903"/>
        <end position="924"/>
    </location>
</feature>
<evidence type="ECO:0000256" key="2">
    <source>
        <dbReference type="SAM" id="MobiDB-lite"/>
    </source>
</evidence>
<evidence type="ECO:0000313" key="5">
    <source>
        <dbReference type="Proteomes" id="UP000244803"/>
    </source>
</evidence>
<dbReference type="GO" id="GO:0007021">
    <property type="term" value="P:tubulin complex assembly"/>
    <property type="evidence" value="ECO:0007669"/>
    <property type="project" value="InterPro"/>
</dbReference>
<gene>
    <name evidence="4" type="ORF">MACJ_003270</name>
</gene>
<proteinExistence type="predicted"/>
<sequence>MYIENVHSDVAYFSEQDEAKSILAEISYLSNSLLFKRDRTEGYSEEDVEAMVSKLVSNIDTLSEIITKYMNVEVLLYQYIESLIGEIFDIIKRLMLFPSSHKVEILSRNGSNKSTSLLVLENLCYYLYIISKCVGIRRLINYAPNDVNLFEKVTETIEIIQKSNSDCSEVTFTKYEDHLWCVEFIILAWQSLLIYTPFELNTIWHHSSNAKITFQTRILTESMYYLNKSTKARDGAAMVISNMFSRKDVLNSRDFHFFLNLCQDILTNPDYRGSVSDEDSESSFIPITDSSKNVNNHLSIGVLMVLKQILKRVASSDLRPYLDIIQYCLFHCEGIIVNSATKKLVASCLGRLAVHYLPAEEFSQKYRRKCINLFNTKASKDTGANDDQDTDFETSVEWESNFDTEIVELFVSKILDMLTDSDIRVRWASAKSLGRISSRLPIDLNEEIIEHIIELINSQFSQMPNVPNTNSEQCPGFAINGTDDRVLNLVVRPLSLKSESVVHGGCLAIAEILRKGLIHPHMLDKVLDTTILSLSFEVWRGKGSAGTAVRDASCYICWAIARTFTREMLSFDHVSMMSRALVNVSLFDSSVNCRRAACSALQELLGRIGTVPKGLELIQMCNFYTVSNRKRAFVEVCQHVSTLGYYSNSMLHNIITTKLFHPDVSTRELASLAIYKILSSTKQLKLSRSNDRPKEEKEVRQGLSTIDKEENSTQHLVNYLINHLLSNLMTGLTATTHGALRALTRLISFVIDRSYPVDPFFSNVLNVPVTFEKKRLFRGKGSSLIRQSVCKLIAANCKLILHVYYSDFYKHANHFDANVINDYIVVLKDSLRNFTLDVQLASVEALEQVFLLVRGTPKFTDLLTFFFNCLSSTGDHIAARRGHALGFSSIPIFPDSFINGRLGSGESSSSSQGDASLAEDGSEKTDEYTINKMLKLLCNEIRTNPSLEIVRDAKTRQFALVSIMSIITRLDGFVLDAEIVKELTETLVHCCQDYEIDSRGDVGSWIRELSSEVIAYVLNDYLFKNRPSYSKSESKSLFANLTKDMATDLTRGLVSLSLENLDHVRSRSTFLFCHLFTNKLSKFNFTWIWNRIFFNTPYEHIISSNSLSKRHLNFTHSGFEDGADNGMSTSTNSPVSYNVRRVDAAIGSVDNEGLVAGDDQKDSKVEDTNTRGNGNNYDSDKSHDNCGNDDDDEDDDEVDREIQMYIDEKLESNMYINIDNRLLDGFNMLHDISKKLLQVVYLHFDDAASSSDSAGDSASTTTSRSADSASGSNGDSDNSYDDQPEYSLIGSEKVNVALRIPGWSAAPLTFRTFLWVLLIPSYSRVAFRSIVNIIGQNTRLEVTIHSSRSVMVLEDVLVDFIGRNRFTLVVWNGEPLTLEQVLNRCSVHIYRDAVASGDCKTAMRLVNTLKILFSHRVLLIDDWDDLVSILIAEAGTANNYAYLKSIVRLLQDRRYGDSAVDAFSPVSHHSVLRCFSAHSGLELSL</sequence>
<dbReference type="GO" id="GO:0048487">
    <property type="term" value="F:beta-tubulin binding"/>
    <property type="evidence" value="ECO:0007669"/>
    <property type="project" value="InterPro"/>
</dbReference>
<evidence type="ECO:0000256" key="1">
    <source>
        <dbReference type="PROSITE-ProRule" id="PRU00103"/>
    </source>
</evidence>
<dbReference type="PROSITE" id="PS50077">
    <property type="entry name" value="HEAT_REPEAT"/>
    <property type="match status" value="1"/>
</dbReference>
<name>A0A976M7J5_THEOR</name>
<reference evidence="4" key="1">
    <citation type="submission" date="2022-07" db="EMBL/GenBank/DDBJ databases">
        <title>Evaluation of T. orientalis genome assembly methods using nanopore sequencing and analysis of variation between genomes.</title>
        <authorList>
            <person name="Yam J."/>
            <person name="Micallef M.L."/>
            <person name="Liu M."/>
            <person name="Djordjevic S.P."/>
            <person name="Bogema D.R."/>
            <person name="Jenkins C."/>
        </authorList>
    </citation>
    <scope>NUCLEOTIDE SEQUENCE</scope>
    <source>
        <strain evidence="4">Fish Creek</strain>
    </source>
</reference>
<dbReference type="PANTHER" id="PTHR12658">
    <property type="entry name" value="BETA-TUBULIN COFACTOR D"/>
    <property type="match status" value="1"/>
</dbReference>
<dbReference type="SUPFAM" id="SSF48371">
    <property type="entry name" value="ARM repeat"/>
    <property type="match status" value="1"/>
</dbReference>
<feature type="compositionally biased region" description="Low complexity" evidence="2">
    <location>
        <begin position="903"/>
        <end position="916"/>
    </location>
</feature>
<dbReference type="InterPro" id="IPR011989">
    <property type="entry name" value="ARM-like"/>
</dbReference>
<dbReference type="Gene3D" id="1.25.10.10">
    <property type="entry name" value="Leucine-rich Repeat Variant"/>
    <property type="match status" value="1"/>
</dbReference>
<dbReference type="InterPro" id="IPR021133">
    <property type="entry name" value="HEAT_type_2"/>
</dbReference>
<dbReference type="Pfam" id="PF23579">
    <property type="entry name" value="ARM_TBCD"/>
    <property type="match status" value="1"/>
</dbReference>
<dbReference type="OrthoDB" id="10253476at2759"/>
<dbReference type="GO" id="GO:0000226">
    <property type="term" value="P:microtubule cytoskeleton organization"/>
    <property type="evidence" value="ECO:0007669"/>
    <property type="project" value="TreeGrafter"/>
</dbReference>
<feature type="region of interest" description="Disordered" evidence="2">
    <location>
        <begin position="1248"/>
        <end position="1284"/>
    </location>
</feature>
<dbReference type="Pfam" id="PF25767">
    <property type="entry name" value="ARM_TBCD_2nd"/>
    <property type="match status" value="2"/>
</dbReference>
<dbReference type="InterPro" id="IPR058033">
    <property type="entry name" value="ARM_TBCD_2nd"/>
</dbReference>
<dbReference type="PANTHER" id="PTHR12658:SF0">
    <property type="entry name" value="TUBULIN-SPECIFIC CHAPERONE D"/>
    <property type="match status" value="1"/>
</dbReference>
<dbReference type="Proteomes" id="UP000244803">
    <property type="component" value="Chromosome 4"/>
</dbReference>
<evidence type="ECO:0000313" key="4">
    <source>
        <dbReference type="EMBL" id="UKJ90012.2"/>
    </source>
</evidence>
<dbReference type="InterPro" id="IPR033162">
    <property type="entry name" value="TBCD"/>
</dbReference>
<feature type="compositionally biased region" description="Low complexity" evidence="2">
    <location>
        <begin position="1248"/>
        <end position="1277"/>
    </location>
</feature>
<accession>A0A976M7J5</accession>